<reference evidence="2" key="1">
    <citation type="journal article" date="2017" name="Nat. Microbiol.">
        <title>Global analysis of biosynthetic gene clusters reveals vast potential of secondary metabolite production in Penicillium species.</title>
        <authorList>
            <person name="Nielsen J.C."/>
            <person name="Grijseels S."/>
            <person name="Prigent S."/>
            <person name="Ji B."/>
            <person name="Dainat J."/>
            <person name="Nielsen K.F."/>
            <person name="Frisvad J.C."/>
            <person name="Workman M."/>
            <person name="Nielsen J."/>
        </authorList>
    </citation>
    <scope>NUCLEOTIDE SEQUENCE [LARGE SCALE GENOMIC DNA]</scope>
    <source>
        <strain evidence="2">IBT 31321</strain>
    </source>
</reference>
<organism evidence="1 2">
    <name type="scientific">Penicillium coprophilum</name>
    <dbReference type="NCBI Taxonomy" id="36646"/>
    <lineage>
        <taxon>Eukaryota</taxon>
        <taxon>Fungi</taxon>
        <taxon>Dikarya</taxon>
        <taxon>Ascomycota</taxon>
        <taxon>Pezizomycotina</taxon>
        <taxon>Eurotiomycetes</taxon>
        <taxon>Eurotiomycetidae</taxon>
        <taxon>Eurotiales</taxon>
        <taxon>Aspergillaceae</taxon>
        <taxon>Penicillium</taxon>
    </lineage>
</organism>
<name>A0A1V6UKY1_9EURO</name>
<protein>
    <submittedName>
        <fullName evidence="1">Uncharacterized protein</fullName>
    </submittedName>
</protein>
<sequence>MQTVWLRPCYDEDPNEKYKVMRAEAEVTCDRYLDDNTRYAFDDGSPDCWRQVLVRVPGITDFMGIDSDRDALQYRSGQNEDELRAQREELEDEGYRTLALKQLEFQAVIYLLNREAIKTGLVKMLWLDEHDYSAWKNRVAPSCLGALAGAFLSCIQLDEITGGTSGRGSMITR</sequence>
<gene>
    <name evidence="1" type="ORF">PENCOP_c007G03819</name>
</gene>
<proteinExistence type="predicted"/>
<comment type="caution">
    <text evidence="1">The sequence shown here is derived from an EMBL/GenBank/DDBJ whole genome shotgun (WGS) entry which is preliminary data.</text>
</comment>
<dbReference type="STRING" id="36646.A0A1V6UKY1"/>
<evidence type="ECO:0000313" key="2">
    <source>
        <dbReference type="Proteomes" id="UP000191500"/>
    </source>
</evidence>
<keyword evidence="2" id="KW-1185">Reference proteome</keyword>
<accession>A0A1V6UKY1</accession>
<dbReference type="AlphaFoldDB" id="A0A1V6UKY1"/>
<dbReference type="EMBL" id="MDDG01000007">
    <property type="protein sequence ID" value="OQE39092.1"/>
    <property type="molecule type" value="Genomic_DNA"/>
</dbReference>
<dbReference type="Proteomes" id="UP000191500">
    <property type="component" value="Unassembled WGS sequence"/>
</dbReference>
<evidence type="ECO:0000313" key="1">
    <source>
        <dbReference type="EMBL" id="OQE39092.1"/>
    </source>
</evidence>